<dbReference type="AlphaFoldDB" id="A0A8I6ACC7"/>
<feature type="region of interest" description="Disordered" evidence="5">
    <location>
        <begin position="171"/>
        <end position="210"/>
    </location>
</feature>
<gene>
    <name evidence="7 9" type="primary">Rbm7</name>
</gene>
<dbReference type="GO" id="GO:0005654">
    <property type="term" value="C:nucleoplasm"/>
    <property type="evidence" value="ECO:0000266"/>
    <property type="project" value="RGD"/>
</dbReference>
<dbReference type="GO" id="GO:0005634">
    <property type="term" value="C:nucleus"/>
    <property type="evidence" value="ECO:0000266"/>
    <property type="project" value="RGD"/>
</dbReference>
<accession>A0A8I6ACC7</accession>
<dbReference type="GO" id="GO:0016076">
    <property type="term" value="P:snRNA catabolic process"/>
    <property type="evidence" value="ECO:0000266"/>
    <property type="project" value="RGD"/>
</dbReference>
<dbReference type="InterPro" id="IPR035979">
    <property type="entry name" value="RBD_domain_sf"/>
</dbReference>
<dbReference type="GeneTree" id="ENSGT00870000136493"/>
<dbReference type="Proteomes" id="UP000002494">
    <property type="component" value="Chromosome 8"/>
</dbReference>
<evidence type="ECO:0000256" key="3">
    <source>
        <dbReference type="ARBA" id="ARBA00023242"/>
    </source>
</evidence>
<keyword evidence="8" id="KW-1185">Reference proteome</keyword>
<proteinExistence type="evidence at protein level"/>
<feature type="region of interest" description="Disordered" evidence="5">
    <location>
        <begin position="248"/>
        <end position="305"/>
    </location>
</feature>
<evidence type="ECO:0000256" key="5">
    <source>
        <dbReference type="SAM" id="MobiDB-lite"/>
    </source>
</evidence>
<reference evidence="7" key="1">
    <citation type="submission" date="2024-01" db="EMBL/GenBank/DDBJ databases">
        <title>GRCr8: a new rat reference genome assembly contstructed from accurate long reads and long range scaffolding.</title>
        <authorList>
            <person name="Doris P.A."/>
            <person name="Kalbfleisch T."/>
            <person name="Li K."/>
            <person name="Howe K."/>
            <person name="Wood J."/>
        </authorList>
    </citation>
    <scope>NUCLEOTIDE SEQUENCE [LARGE SCALE GENOMIC DNA]</scope>
    <source>
        <strain evidence="7">Brown Norway</strain>
    </source>
</reference>
<dbReference type="PROSITE" id="PS50102">
    <property type="entry name" value="RRM"/>
    <property type="match status" value="1"/>
</dbReference>
<dbReference type="OMA" id="EPEFQHD"/>
<dbReference type="Reactome" id="R-RNO-9930044">
    <property type="pathway name" value="Nuclear RNA decay"/>
</dbReference>
<dbReference type="Reactome" id="R-RNO-72163">
    <property type="pathway name" value="mRNA Splicing - Major Pathway"/>
</dbReference>
<dbReference type="InterPro" id="IPR000504">
    <property type="entry name" value="RRM_dom"/>
</dbReference>
<dbReference type="GO" id="GO:0071889">
    <property type="term" value="F:14-3-3 protein binding"/>
    <property type="evidence" value="ECO:0000266"/>
    <property type="project" value="RGD"/>
</dbReference>
<dbReference type="GO" id="GO:0000381">
    <property type="term" value="P:regulation of alternative mRNA splicing, via spliceosome"/>
    <property type="evidence" value="ECO:0000318"/>
    <property type="project" value="GO_Central"/>
</dbReference>
<dbReference type="InterPro" id="IPR052285">
    <property type="entry name" value="NEXT_complex_subunit"/>
</dbReference>
<evidence type="ECO:0000259" key="6">
    <source>
        <dbReference type="PROSITE" id="PS50102"/>
    </source>
</evidence>
<dbReference type="Ensembl" id="ENSRNOT00000111739.2">
    <property type="protein sequence ID" value="ENSRNOP00000089745.1"/>
    <property type="gene ID" value="ENSRNOG00000005710.9"/>
</dbReference>
<feature type="domain" description="RRM" evidence="6">
    <location>
        <begin position="10"/>
        <end position="168"/>
    </location>
</feature>
<dbReference type="SUPFAM" id="SSF54928">
    <property type="entry name" value="RNA-binding domain, RBD"/>
    <property type="match status" value="1"/>
</dbReference>
<evidence type="ECO:0007829" key="10">
    <source>
        <dbReference type="PeptideAtlas" id="A0A8I6ACC7"/>
    </source>
</evidence>
<feature type="compositionally biased region" description="Basic and acidic residues" evidence="5">
    <location>
        <begin position="288"/>
        <end position="305"/>
    </location>
</feature>
<feature type="region of interest" description="Disordered" evidence="5">
    <location>
        <begin position="318"/>
        <end position="346"/>
    </location>
</feature>
<feature type="compositionally biased region" description="Polar residues" evidence="5">
    <location>
        <begin position="251"/>
        <end position="277"/>
    </location>
</feature>
<evidence type="ECO:0000313" key="9">
    <source>
        <dbReference type="RGD" id="1308017"/>
    </source>
</evidence>
<reference evidence="7" key="3">
    <citation type="submission" date="2025-09" db="UniProtKB">
        <authorList>
            <consortium name="Ensembl"/>
        </authorList>
    </citation>
    <scope>IDENTIFICATION</scope>
    <source>
        <strain evidence="7">Brown Norway</strain>
    </source>
</reference>
<keyword evidence="2 4" id="KW-0694">RNA-binding</keyword>
<dbReference type="RGD" id="1308017">
    <property type="gene designation" value="Rbm7"/>
</dbReference>
<evidence type="ECO:0000313" key="8">
    <source>
        <dbReference type="Proteomes" id="UP000002494"/>
    </source>
</evidence>
<dbReference type="PANTHER" id="PTHR13798:SF4">
    <property type="entry name" value="RNA-BINDING PROTEIN 7"/>
    <property type="match status" value="1"/>
</dbReference>
<protein>
    <submittedName>
        <fullName evidence="7">RNA binding motif protein 7</fullName>
    </submittedName>
</protein>
<feature type="compositionally biased region" description="Basic and acidic residues" evidence="5">
    <location>
        <begin position="318"/>
        <end position="337"/>
    </location>
</feature>
<dbReference type="GO" id="GO:0003727">
    <property type="term" value="F:single-stranded RNA binding"/>
    <property type="evidence" value="ECO:0000318"/>
    <property type="project" value="GO_Central"/>
</dbReference>
<evidence type="ECO:0000256" key="4">
    <source>
        <dbReference type="PROSITE-ProRule" id="PRU00176"/>
    </source>
</evidence>
<dbReference type="GO" id="GO:0097157">
    <property type="term" value="F:pre-mRNA intronic binding"/>
    <property type="evidence" value="ECO:0000266"/>
    <property type="project" value="RGD"/>
</dbReference>
<evidence type="ECO:0000256" key="2">
    <source>
        <dbReference type="ARBA" id="ARBA00022884"/>
    </source>
</evidence>
<dbReference type="Gene3D" id="3.30.70.330">
    <property type="match status" value="1"/>
</dbReference>
<dbReference type="PANTHER" id="PTHR13798">
    <property type="entry name" value="RNA BINDING MOTIF RBM PROTEIN -RELATED"/>
    <property type="match status" value="1"/>
</dbReference>
<dbReference type="GO" id="GO:0017069">
    <property type="term" value="F:snRNA binding"/>
    <property type="evidence" value="ECO:0000266"/>
    <property type="project" value="RGD"/>
</dbReference>
<keyword evidence="3" id="KW-0539">Nucleus</keyword>
<feature type="compositionally biased region" description="Polar residues" evidence="5">
    <location>
        <begin position="171"/>
        <end position="181"/>
    </location>
</feature>
<comment type="subcellular location">
    <subcellularLocation>
        <location evidence="1">Nucleus</location>
        <location evidence="1">Nucleoplasm</location>
    </subcellularLocation>
</comment>
<evidence type="ECO:0000256" key="1">
    <source>
        <dbReference type="ARBA" id="ARBA00004642"/>
    </source>
</evidence>
<dbReference type="GO" id="GO:0003723">
    <property type="term" value="F:RNA binding"/>
    <property type="evidence" value="ECO:0000266"/>
    <property type="project" value="RGD"/>
</dbReference>
<dbReference type="FunCoup" id="A0A8I6ACC7">
    <property type="interactions" value="386"/>
</dbReference>
<sequence>MGAAAAEADRTLFVGNLETKVTEELLFELFHQVRGGRGPRAAVAFTGSDKERSAPGRNSGTFGPKVTSDDGDICVSTPVKSRDPRWNLSIAFPFSYVPCLPLIELIGLCFIAQAGPVIKVKIPKDKDGKLKQFAFVNFKHEVSVPYAMNLLNGIKLFGRPIKIQFRSGSSHLSQDASTSYPQHHMGNLSPTSTSPNSYERTVGNVTPPAQMVQRSFSTPEDYQRQAVMNSVFRQMSYVGKFGSPHADQLGFSPSVQPHGHTFNQSSSSQWRQDAVSSQRKRQNSHPYLADRHYSREQRYSDHGSDYHYRGGREDFYYDDRNHDGWSHDYDNRRDSSRGGKWPSSRH</sequence>
<evidence type="ECO:0000313" key="7">
    <source>
        <dbReference type="Ensembl" id="ENSRNOP00000089745.1"/>
    </source>
</evidence>
<dbReference type="SMART" id="SM00360">
    <property type="entry name" value="RRM"/>
    <property type="match status" value="1"/>
</dbReference>
<organism evidence="7 8">
    <name type="scientific">Rattus norvegicus</name>
    <name type="common">Rat</name>
    <dbReference type="NCBI Taxonomy" id="10116"/>
    <lineage>
        <taxon>Eukaryota</taxon>
        <taxon>Metazoa</taxon>
        <taxon>Chordata</taxon>
        <taxon>Craniata</taxon>
        <taxon>Vertebrata</taxon>
        <taxon>Euteleostomi</taxon>
        <taxon>Mammalia</taxon>
        <taxon>Eutheria</taxon>
        <taxon>Euarchontoglires</taxon>
        <taxon>Glires</taxon>
        <taxon>Rodentia</taxon>
        <taxon>Myomorpha</taxon>
        <taxon>Muroidea</taxon>
        <taxon>Muridae</taxon>
        <taxon>Murinae</taxon>
        <taxon>Rattus</taxon>
    </lineage>
</organism>
<reference evidence="7" key="2">
    <citation type="submission" date="2025-08" db="UniProtKB">
        <authorList>
            <consortium name="Ensembl"/>
        </authorList>
    </citation>
    <scope>IDENTIFICATION</scope>
    <source>
        <strain evidence="7">Brown Norway</strain>
    </source>
</reference>
<dbReference type="Pfam" id="PF00076">
    <property type="entry name" value="RRM_1"/>
    <property type="match status" value="1"/>
</dbReference>
<feature type="compositionally biased region" description="Polar residues" evidence="5">
    <location>
        <begin position="188"/>
        <end position="199"/>
    </location>
</feature>
<keyword evidence="10" id="KW-1267">Proteomics identification</keyword>
<dbReference type="InterPro" id="IPR012677">
    <property type="entry name" value="Nucleotide-bd_a/b_plait_sf"/>
</dbReference>
<name>A0A8I6ACC7_RAT</name>
<dbReference type="AGR" id="RGD:1308017"/>